<keyword evidence="3 5" id="KW-1133">Transmembrane helix</keyword>
<feature type="transmembrane region" description="Helical" evidence="5">
    <location>
        <begin position="329"/>
        <end position="347"/>
    </location>
</feature>
<evidence type="ECO:0000313" key="8">
    <source>
        <dbReference type="Proteomes" id="UP000625033"/>
    </source>
</evidence>
<feature type="transmembrane region" description="Helical" evidence="5">
    <location>
        <begin position="133"/>
        <end position="158"/>
    </location>
</feature>
<feature type="transmembrane region" description="Helical" evidence="5">
    <location>
        <begin position="383"/>
        <end position="410"/>
    </location>
</feature>
<comment type="caution">
    <text evidence="7">The sequence shown here is derived from an EMBL/GenBank/DDBJ whole genome shotgun (WGS) entry which is preliminary data.</text>
</comment>
<dbReference type="CDD" id="cd07042">
    <property type="entry name" value="STAS_SulP_like_sulfate_transporter"/>
    <property type="match status" value="1"/>
</dbReference>
<proteinExistence type="predicted"/>
<evidence type="ECO:0000313" key="7">
    <source>
        <dbReference type="EMBL" id="MBG6085518.1"/>
    </source>
</evidence>
<feature type="transmembrane region" description="Helical" evidence="5">
    <location>
        <begin position="250"/>
        <end position="271"/>
    </location>
</feature>
<dbReference type="GO" id="GO:0055085">
    <property type="term" value="P:transmembrane transport"/>
    <property type="evidence" value="ECO:0007669"/>
    <property type="project" value="InterPro"/>
</dbReference>
<dbReference type="InterPro" id="IPR011547">
    <property type="entry name" value="SLC26A/SulP_dom"/>
</dbReference>
<dbReference type="PANTHER" id="PTHR11814">
    <property type="entry name" value="SULFATE TRANSPORTER"/>
    <property type="match status" value="1"/>
</dbReference>
<keyword evidence="8" id="KW-1185">Reference proteome</keyword>
<dbReference type="InterPro" id="IPR002645">
    <property type="entry name" value="STAS_dom"/>
</dbReference>
<feature type="transmembrane region" description="Helical" evidence="5">
    <location>
        <begin position="178"/>
        <end position="195"/>
    </location>
</feature>
<gene>
    <name evidence="7" type="ORF">IW252_002285</name>
</gene>
<evidence type="ECO:0000256" key="5">
    <source>
        <dbReference type="SAM" id="Phobius"/>
    </source>
</evidence>
<evidence type="ECO:0000256" key="2">
    <source>
        <dbReference type="ARBA" id="ARBA00022692"/>
    </source>
</evidence>
<dbReference type="InterPro" id="IPR036513">
    <property type="entry name" value="STAS_dom_sf"/>
</dbReference>
<dbReference type="RefSeq" id="WP_196836697.1">
    <property type="nucleotide sequence ID" value="NZ_JADOTZ010000001.1"/>
</dbReference>
<feature type="transmembrane region" description="Helical" evidence="5">
    <location>
        <begin position="24"/>
        <end position="45"/>
    </location>
</feature>
<dbReference type="EMBL" id="JADOTZ010000001">
    <property type="protein sequence ID" value="MBG6085518.1"/>
    <property type="molecule type" value="Genomic_DNA"/>
</dbReference>
<organism evidence="7 8">
    <name type="scientific">Zhihengliuella flava</name>
    <dbReference type="NCBI Taxonomy" id="1285193"/>
    <lineage>
        <taxon>Bacteria</taxon>
        <taxon>Bacillati</taxon>
        <taxon>Actinomycetota</taxon>
        <taxon>Actinomycetes</taxon>
        <taxon>Micrococcales</taxon>
        <taxon>Micrococcaceae</taxon>
        <taxon>Zhihengliuella</taxon>
    </lineage>
</organism>
<accession>A0A931GFM0</accession>
<keyword evidence="4 5" id="KW-0472">Membrane</keyword>
<dbReference type="Pfam" id="PF01740">
    <property type="entry name" value="STAS"/>
    <property type="match status" value="1"/>
</dbReference>
<dbReference type="GO" id="GO:0016020">
    <property type="term" value="C:membrane"/>
    <property type="evidence" value="ECO:0007669"/>
    <property type="project" value="UniProtKB-SubCell"/>
</dbReference>
<evidence type="ECO:0000256" key="3">
    <source>
        <dbReference type="ARBA" id="ARBA00022989"/>
    </source>
</evidence>
<dbReference type="InterPro" id="IPR001902">
    <property type="entry name" value="SLC26A/SulP_fam"/>
</dbReference>
<evidence type="ECO:0000259" key="6">
    <source>
        <dbReference type="PROSITE" id="PS50801"/>
    </source>
</evidence>
<feature type="transmembrane region" description="Helical" evidence="5">
    <location>
        <begin position="80"/>
        <end position="99"/>
    </location>
</feature>
<feature type="transmembrane region" description="Helical" evidence="5">
    <location>
        <begin position="105"/>
        <end position="126"/>
    </location>
</feature>
<feature type="transmembrane region" description="Helical" evidence="5">
    <location>
        <begin position="51"/>
        <end position="68"/>
    </location>
</feature>
<feature type="transmembrane region" description="Helical" evidence="5">
    <location>
        <begin position="202"/>
        <end position="224"/>
    </location>
</feature>
<dbReference type="SUPFAM" id="SSF52091">
    <property type="entry name" value="SpoIIaa-like"/>
    <property type="match status" value="1"/>
</dbReference>
<comment type="subcellular location">
    <subcellularLocation>
        <location evidence="1">Membrane</location>
        <topology evidence="1">Multi-pass membrane protein</topology>
    </subcellularLocation>
</comment>
<feature type="domain" description="STAS" evidence="6">
    <location>
        <begin position="438"/>
        <end position="551"/>
    </location>
</feature>
<dbReference type="Gene3D" id="3.30.750.24">
    <property type="entry name" value="STAS domain"/>
    <property type="match status" value="1"/>
</dbReference>
<feature type="transmembrane region" description="Helical" evidence="5">
    <location>
        <begin position="353"/>
        <end position="371"/>
    </location>
</feature>
<dbReference type="Pfam" id="PF00916">
    <property type="entry name" value="Sulfate_transp"/>
    <property type="match status" value="1"/>
</dbReference>
<protein>
    <submittedName>
        <fullName evidence="7">High affinity sulfate transporter 1</fullName>
    </submittedName>
</protein>
<name>A0A931GFM0_9MICC</name>
<evidence type="ECO:0000256" key="4">
    <source>
        <dbReference type="ARBA" id="ARBA00023136"/>
    </source>
</evidence>
<evidence type="ECO:0000256" key="1">
    <source>
        <dbReference type="ARBA" id="ARBA00004141"/>
    </source>
</evidence>
<reference evidence="7" key="1">
    <citation type="submission" date="2020-11" db="EMBL/GenBank/DDBJ databases">
        <title>Sequencing the genomes of 1000 actinobacteria strains.</title>
        <authorList>
            <person name="Klenk H.-P."/>
        </authorList>
    </citation>
    <scope>NUCLEOTIDE SEQUENCE</scope>
    <source>
        <strain evidence="7">DSM 26152</strain>
    </source>
</reference>
<dbReference type="PROSITE" id="PS50801">
    <property type="entry name" value="STAS"/>
    <property type="match status" value="1"/>
</dbReference>
<dbReference type="AlphaFoldDB" id="A0A931GFM0"/>
<sequence>MVTLHDVDARPLAGLTKKNAPREIAAGVTLLAIAVPLNIGYSQIAGLDPSAGLYALVIPTIIYVLTVGSRQLVASPDAAASALVASSLGGLAVAGSGTYADMALAQAMICGVLMILMSVFRLGFIADFLSKPILIGFVAGLAFDILVSQVIKMLGITGSHGHEFVSKVATLVTGWTDIKPWSVVLAAGCVAVLVAGRRLNPLIPWALITLIISSIVVSVTGVSADQVAILGPVEAGLPALTWPALSWQQWLAIVPSALALAVVGASEGLLVSRSYANRRGYPNRPNKDLMAFGLSNVAAGFQGSFTIGASTSRTAAVDQIGARTQLPSLILAAGTLLLLVFGTGVLAHIPSPAIGAIVAVAVVRLLAIGEFRELARTDRAEFSIGVVCFAVTLIVGAIPGILVAFVLALINLARRAAQPAIDVVQADGAAEASLLDRTSKATVSAPGVLVVRVAAPLIFANIVTVVESIQQRITAEPEHPIRHLVLDMEAVTDVDVTAAEQLLTFKAWLAEHGVELSFSRFRPQMQHRMRQHDLLEDERMFATNRAAVSELSADAASRGQDN</sequence>
<keyword evidence="2 5" id="KW-0812">Transmembrane</keyword>
<dbReference type="Proteomes" id="UP000625033">
    <property type="component" value="Unassembled WGS sequence"/>
</dbReference>